<comment type="caution">
    <text evidence="2">The sequence shown here is derived from an EMBL/GenBank/DDBJ whole genome shotgun (WGS) entry which is preliminary data.</text>
</comment>
<dbReference type="Pfam" id="PF07911">
    <property type="entry name" value="DUF1677"/>
    <property type="match status" value="1"/>
</dbReference>
<dbReference type="EMBL" id="JAAIUW010000009">
    <property type="protein sequence ID" value="KAF7817342.1"/>
    <property type="molecule type" value="Genomic_DNA"/>
</dbReference>
<dbReference type="PANTHER" id="PTHR33108">
    <property type="entry name" value="OS01G0745000 PROTEIN"/>
    <property type="match status" value="1"/>
</dbReference>
<dbReference type="OrthoDB" id="1911663at2759"/>
<evidence type="ECO:0000313" key="3">
    <source>
        <dbReference type="Proteomes" id="UP000634136"/>
    </source>
</evidence>
<dbReference type="InterPro" id="IPR012876">
    <property type="entry name" value="DUF1677_pln"/>
</dbReference>
<dbReference type="Proteomes" id="UP000634136">
    <property type="component" value="Unassembled WGS sequence"/>
</dbReference>
<evidence type="ECO:0008006" key="4">
    <source>
        <dbReference type="Google" id="ProtNLM"/>
    </source>
</evidence>
<evidence type="ECO:0000313" key="2">
    <source>
        <dbReference type="EMBL" id="KAF7817342.1"/>
    </source>
</evidence>
<evidence type="ECO:0000256" key="1">
    <source>
        <dbReference type="SAM" id="MobiDB-lite"/>
    </source>
</evidence>
<protein>
    <recommendedName>
        <fullName evidence="4">DUF1677 family protein</fullName>
    </recommendedName>
</protein>
<feature type="region of interest" description="Disordered" evidence="1">
    <location>
        <begin position="119"/>
        <end position="138"/>
    </location>
</feature>
<sequence>MGGREKTSSGNEAGEVVSAVKCYCCGLTEECTVEYIGVVRERYKGRWICGLCAEAVKDESMRSKRDISTDEAMRRHIIFCQQFRSSRPPTNSSEDLILAMKQLLLRSLDFPCRPRPLGRSQSCFSSLQSTTQKDAPAD</sequence>
<name>A0A834WCD9_9FABA</name>
<reference evidence="2" key="1">
    <citation type="submission" date="2020-09" db="EMBL/GenBank/DDBJ databases">
        <title>Genome-Enabled Discovery of Anthraquinone Biosynthesis in Senna tora.</title>
        <authorList>
            <person name="Kang S.-H."/>
            <person name="Pandey R.P."/>
            <person name="Lee C.-M."/>
            <person name="Sim J.-S."/>
            <person name="Jeong J.-T."/>
            <person name="Choi B.-S."/>
            <person name="Jung M."/>
            <person name="Ginzburg D."/>
            <person name="Zhao K."/>
            <person name="Won S.Y."/>
            <person name="Oh T.-J."/>
            <person name="Yu Y."/>
            <person name="Kim N.-H."/>
            <person name="Lee O.R."/>
            <person name="Lee T.-H."/>
            <person name="Bashyal P."/>
            <person name="Kim T.-S."/>
            <person name="Lee W.-H."/>
            <person name="Kawkins C."/>
            <person name="Kim C.-K."/>
            <person name="Kim J.S."/>
            <person name="Ahn B.O."/>
            <person name="Rhee S.Y."/>
            <person name="Sohng J.K."/>
        </authorList>
    </citation>
    <scope>NUCLEOTIDE SEQUENCE</scope>
    <source>
        <tissue evidence="2">Leaf</tissue>
    </source>
</reference>
<proteinExistence type="predicted"/>
<dbReference type="PANTHER" id="PTHR33108:SF85">
    <property type="entry name" value="DUF1677 FAMILY PROTEIN"/>
    <property type="match status" value="1"/>
</dbReference>
<organism evidence="2 3">
    <name type="scientific">Senna tora</name>
    <dbReference type="NCBI Taxonomy" id="362788"/>
    <lineage>
        <taxon>Eukaryota</taxon>
        <taxon>Viridiplantae</taxon>
        <taxon>Streptophyta</taxon>
        <taxon>Embryophyta</taxon>
        <taxon>Tracheophyta</taxon>
        <taxon>Spermatophyta</taxon>
        <taxon>Magnoliopsida</taxon>
        <taxon>eudicotyledons</taxon>
        <taxon>Gunneridae</taxon>
        <taxon>Pentapetalae</taxon>
        <taxon>rosids</taxon>
        <taxon>fabids</taxon>
        <taxon>Fabales</taxon>
        <taxon>Fabaceae</taxon>
        <taxon>Caesalpinioideae</taxon>
        <taxon>Cassia clade</taxon>
        <taxon>Senna</taxon>
    </lineage>
</organism>
<accession>A0A834WCD9</accession>
<keyword evidence="3" id="KW-1185">Reference proteome</keyword>
<gene>
    <name evidence="2" type="ORF">G2W53_031311</name>
</gene>
<dbReference type="AlphaFoldDB" id="A0A834WCD9"/>